<reference evidence="3" key="1">
    <citation type="submission" date="2025-08" db="UniProtKB">
        <authorList>
            <consortium name="RefSeq"/>
        </authorList>
    </citation>
    <scope>IDENTIFICATION</scope>
</reference>
<name>A0AB40BDY8_DIOCR</name>
<dbReference type="AlphaFoldDB" id="A0AB40BDY8"/>
<evidence type="ECO:0000313" key="3">
    <source>
        <dbReference type="RefSeq" id="XP_039125509.1"/>
    </source>
</evidence>
<evidence type="ECO:0000256" key="1">
    <source>
        <dbReference type="SAM" id="MobiDB-lite"/>
    </source>
</evidence>
<organism evidence="2 3">
    <name type="scientific">Dioscorea cayennensis subsp. rotundata</name>
    <name type="common">White Guinea yam</name>
    <name type="synonym">Dioscorea rotundata</name>
    <dbReference type="NCBI Taxonomy" id="55577"/>
    <lineage>
        <taxon>Eukaryota</taxon>
        <taxon>Viridiplantae</taxon>
        <taxon>Streptophyta</taxon>
        <taxon>Embryophyta</taxon>
        <taxon>Tracheophyta</taxon>
        <taxon>Spermatophyta</taxon>
        <taxon>Magnoliopsida</taxon>
        <taxon>Liliopsida</taxon>
        <taxon>Dioscoreales</taxon>
        <taxon>Dioscoreaceae</taxon>
        <taxon>Dioscorea</taxon>
    </lineage>
</organism>
<protein>
    <submittedName>
        <fullName evidence="3">Uncharacterized protein LOC120261625</fullName>
    </submittedName>
</protein>
<keyword evidence="2" id="KW-1185">Reference proteome</keyword>
<sequence>MTPATARPPSSSSPPPLGSNRRPLLLLRLMSRMFDNHHHCCHVEDFRSRILCCNDLGAWGFLSVTRDSWLFISFEPANPCNFILFNNILHFACIPTANIDREHKVEEALLAFDAEEKRCAELNDSGENSSDEISAYKADFLKRKCMLVD</sequence>
<dbReference type="RefSeq" id="XP_039125509.1">
    <property type="nucleotide sequence ID" value="XM_039269575.1"/>
</dbReference>
<accession>A0AB40BDY8</accession>
<dbReference type="Proteomes" id="UP001515500">
    <property type="component" value="Chromosome 5"/>
</dbReference>
<proteinExistence type="predicted"/>
<evidence type="ECO:0000313" key="2">
    <source>
        <dbReference type="Proteomes" id="UP001515500"/>
    </source>
</evidence>
<dbReference type="GeneID" id="120261625"/>
<gene>
    <name evidence="3" type="primary">LOC120261625</name>
</gene>
<feature type="region of interest" description="Disordered" evidence="1">
    <location>
        <begin position="1"/>
        <end position="20"/>
    </location>
</feature>